<dbReference type="InterPro" id="IPR008828">
    <property type="entry name" value="Sin1/Avo1"/>
</dbReference>
<proteinExistence type="inferred from homology"/>
<organism evidence="7">
    <name type="scientific">Anisakis simplex</name>
    <name type="common">Herring worm</name>
    <dbReference type="NCBI Taxonomy" id="6269"/>
    <lineage>
        <taxon>Eukaryota</taxon>
        <taxon>Metazoa</taxon>
        <taxon>Ecdysozoa</taxon>
        <taxon>Nematoda</taxon>
        <taxon>Chromadorea</taxon>
        <taxon>Rhabditida</taxon>
        <taxon>Spirurina</taxon>
        <taxon>Ascaridomorpha</taxon>
        <taxon>Ascaridoidea</taxon>
        <taxon>Anisakidae</taxon>
        <taxon>Anisakis</taxon>
        <taxon>Anisakis simplex complex</taxon>
    </lineage>
</organism>
<feature type="region of interest" description="Disordered" evidence="2">
    <location>
        <begin position="30"/>
        <end position="57"/>
    </location>
</feature>
<dbReference type="EMBL" id="UYRR01032176">
    <property type="protein sequence ID" value="VDK54509.1"/>
    <property type="molecule type" value="Genomic_DNA"/>
</dbReference>
<dbReference type="GO" id="GO:0005546">
    <property type="term" value="F:phosphatidylinositol-4,5-bisphosphate binding"/>
    <property type="evidence" value="ECO:0007669"/>
    <property type="project" value="TreeGrafter"/>
</dbReference>
<evidence type="ECO:0000256" key="2">
    <source>
        <dbReference type="SAM" id="MobiDB-lite"/>
    </source>
</evidence>
<dbReference type="GO" id="GO:0005737">
    <property type="term" value="C:cytoplasm"/>
    <property type="evidence" value="ECO:0007669"/>
    <property type="project" value="TreeGrafter"/>
</dbReference>
<evidence type="ECO:0000259" key="4">
    <source>
        <dbReference type="Pfam" id="PF25322"/>
    </source>
</evidence>
<feature type="domain" description="CRIM" evidence="3">
    <location>
        <begin position="230"/>
        <end position="331"/>
    </location>
</feature>
<feature type="domain" description="Target of rapamycin complex 2 subunit MAPKAP1-like Ras-binding" evidence="4">
    <location>
        <begin position="362"/>
        <end position="438"/>
    </location>
</feature>
<dbReference type="GO" id="GO:0031932">
    <property type="term" value="C:TORC2 complex"/>
    <property type="evidence" value="ECO:0007669"/>
    <property type="project" value="InterPro"/>
</dbReference>
<keyword evidence="6" id="KW-1185">Reference proteome</keyword>
<dbReference type="WBParaSite" id="ASIM_0001579901-mRNA-1">
    <property type="protein sequence ID" value="ASIM_0001579901-mRNA-1"/>
    <property type="gene ID" value="ASIM_0001579901"/>
</dbReference>
<dbReference type="Pfam" id="PF25322">
    <property type="entry name" value="RBD_SIN1"/>
    <property type="match status" value="1"/>
</dbReference>
<evidence type="ECO:0000313" key="6">
    <source>
        <dbReference type="Proteomes" id="UP000267096"/>
    </source>
</evidence>
<feature type="region of interest" description="Disordered" evidence="2">
    <location>
        <begin position="143"/>
        <end position="227"/>
    </location>
</feature>
<name>A0A0M3K4A8_ANISI</name>
<dbReference type="InterPro" id="IPR057339">
    <property type="entry name" value="RBD_SIN1"/>
</dbReference>
<dbReference type="GO" id="GO:0005886">
    <property type="term" value="C:plasma membrane"/>
    <property type="evidence" value="ECO:0007669"/>
    <property type="project" value="TreeGrafter"/>
</dbReference>
<evidence type="ECO:0000259" key="3">
    <source>
        <dbReference type="Pfam" id="PF16978"/>
    </source>
</evidence>
<dbReference type="Pfam" id="PF16978">
    <property type="entry name" value="CRIM"/>
    <property type="match status" value="1"/>
</dbReference>
<dbReference type="OrthoDB" id="241990at2759"/>
<dbReference type="Proteomes" id="UP000267096">
    <property type="component" value="Unassembled WGS sequence"/>
</dbReference>
<dbReference type="AlphaFoldDB" id="A0A0M3K4A8"/>
<comment type="similarity">
    <text evidence="1">Belongs to the SIN1 family.</text>
</comment>
<evidence type="ECO:0000313" key="7">
    <source>
        <dbReference type="WBParaSite" id="ASIM_0001579901-mRNA-1"/>
    </source>
</evidence>
<dbReference type="InterPro" id="IPR031567">
    <property type="entry name" value="CRIM_dom"/>
</dbReference>
<feature type="compositionally biased region" description="Basic and acidic residues" evidence="2">
    <location>
        <begin position="156"/>
        <end position="227"/>
    </location>
</feature>
<reference evidence="7" key="1">
    <citation type="submission" date="2017-02" db="UniProtKB">
        <authorList>
            <consortium name="WormBaseParasite"/>
        </authorList>
    </citation>
    <scope>IDENTIFICATION</scope>
</reference>
<protein>
    <submittedName>
        <fullName evidence="7">CRIM domain-containing protein</fullName>
    </submittedName>
</protein>
<dbReference type="PANTHER" id="PTHR13335">
    <property type="entry name" value="TARGET OF RAPAMYCIN COMPLEX 2 SUBUNIT MAPKAP1"/>
    <property type="match status" value="1"/>
</dbReference>
<accession>A0A0M3K4A8</accession>
<gene>
    <name evidence="5" type="ORF">ASIM_LOCUS15206</name>
</gene>
<evidence type="ECO:0000256" key="1">
    <source>
        <dbReference type="ARBA" id="ARBA00009407"/>
    </source>
</evidence>
<evidence type="ECO:0000313" key="5">
    <source>
        <dbReference type="EMBL" id="VDK54509.1"/>
    </source>
</evidence>
<sequence length="589" mass="66430">MAYISKADLIDALKHEFGADDETGLCTKILGPASRRPKPGGLPLGFRQDDSSYESDEEQYSPGYLAYFDELSTQGIIQSRLRSRTVENEKISTSKSGASCTTVIVPGRYHMSMEARNRGTPKEEPFRKTQKEEPTIKIYKVQPTGETQQAQPIVKTHKEDSIKKTTHRNEPTRKTHTVEATKQSHKEESTKKTTTHKEESTKKTTTHKEESTKKTTTHKEDIRGEFKDASSGRQLMVFYPFADAKNDETLGCMLNLRVLPKTKISDLIGFCCYAYMRNNRTPPISDPSQYRLLMAEENGEVDRDLPPIDGHRSLAELGSCWSTVALVHRSEITSAPVHSEVTVMFAFGFAFANLSYHRYTVSGGCYVFELDTLDVPLSWLRDRALERRIEEEGDSFLCSSDYPELREYLLETLNEPDVALNLEATIASTACTEFLLIRKNSSRGDFQMRRPSIMSDFDAMTPLATTTMQRSISTDLYSARIGDTSALTTPVSPSPVTPEGDPELGSLLDDDYTVEWLHRYKPKWSARLGGIDRKLFIVAMHDLGFELRRCQSERKRSLTLLRSPTQKYLKVLWDHVGAVDIVADHGTGS</sequence>
<dbReference type="PANTHER" id="PTHR13335:SF1">
    <property type="entry name" value="TARGET OF RAPAMYCIN COMPLEX 2 SUBUNIT MAPKAP1"/>
    <property type="match status" value="1"/>
</dbReference>
<dbReference type="GO" id="GO:0038203">
    <property type="term" value="P:TORC2 signaling"/>
    <property type="evidence" value="ECO:0007669"/>
    <property type="project" value="TreeGrafter"/>
</dbReference>
<reference evidence="5 6" key="2">
    <citation type="submission" date="2018-11" db="EMBL/GenBank/DDBJ databases">
        <authorList>
            <consortium name="Pathogen Informatics"/>
        </authorList>
    </citation>
    <scope>NUCLEOTIDE SEQUENCE [LARGE SCALE GENOMIC DNA]</scope>
</reference>